<accession>A0A838LAS8</accession>
<organism evidence="1 2">
    <name type="scientific">Sphingomonas chungangi</name>
    <dbReference type="NCBI Taxonomy" id="2683589"/>
    <lineage>
        <taxon>Bacteria</taxon>
        <taxon>Pseudomonadati</taxon>
        <taxon>Pseudomonadota</taxon>
        <taxon>Alphaproteobacteria</taxon>
        <taxon>Sphingomonadales</taxon>
        <taxon>Sphingomonadaceae</taxon>
        <taxon>Sphingomonas</taxon>
    </lineage>
</organism>
<dbReference type="EMBL" id="JACEIB010000024">
    <property type="protein sequence ID" value="MBA2935246.1"/>
    <property type="molecule type" value="Genomic_DNA"/>
</dbReference>
<evidence type="ECO:0008006" key="3">
    <source>
        <dbReference type="Google" id="ProtNLM"/>
    </source>
</evidence>
<name>A0A838LAS8_9SPHN</name>
<proteinExistence type="predicted"/>
<evidence type="ECO:0000313" key="1">
    <source>
        <dbReference type="EMBL" id="MBA2935246.1"/>
    </source>
</evidence>
<dbReference type="Proteomes" id="UP000570166">
    <property type="component" value="Unassembled WGS sequence"/>
</dbReference>
<gene>
    <name evidence="1" type="ORF">HZF05_14250</name>
</gene>
<dbReference type="AlphaFoldDB" id="A0A838LAS8"/>
<protein>
    <recommendedName>
        <fullName evidence="3">STAS/SEC14 domain-containing protein</fullName>
    </recommendedName>
</protein>
<evidence type="ECO:0000313" key="2">
    <source>
        <dbReference type="Proteomes" id="UP000570166"/>
    </source>
</evidence>
<reference evidence="1 2" key="1">
    <citation type="submission" date="2020-07" db="EMBL/GenBank/DDBJ databases">
        <authorList>
            <person name="Sun Q."/>
        </authorList>
    </citation>
    <scope>NUCLEOTIDE SEQUENCE [LARGE SCALE GENOMIC DNA]</scope>
    <source>
        <strain evidence="1 2">CGMCC 1.13654</strain>
    </source>
</reference>
<sequence length="125" mass="13815">MIERAFDPEVGIIYVTGTGVWDRAAVDEHYTALRTMIEDLRSRGLPIRVLSDVSAGQRQDPALERHILAHIEATFRAGDRFALLAADMADKSHMRGLLGAADFGVFASRIPAEQWLLLDELPLTG</sequence>
<comment type="caution">
    <text evidence="1">The sequence shown here is derived from an EMBL/GenBank/DDBJ whole genome shotgun (WGS) entry which is preliminary data.</text>
</comment>
<dbReference type="RefSeq" id="WP_160363826.1">
    <property type="nucleotide sequence ID" value="NZ_JACEIB010000024.1"/>
</dbReference>
<keyword evidence="2" id="KW-1185">Reference proteome</keyword>